<proteinExistence type="predicted"/>
<accession>A0ACD0P7H3</accession>
<protein>
    <submittedName>
        <fullName evidence="1">Glycoside hydrolase</fullName>
    </submittedName>
</protein>
<gene>
    <name evidence="1" type="ORF">IE53DRAFT_359524</name>
</gene>
<reference evidence="1 2" key="1">
    <citation type="journal article" date="2018" name="Mol. Biol. Evol.">
        <title>Broad Genomic Sampling Reveals a Smut Pathogenic Ancestry of the Fungal Clade Ustilaginomycotina.</title>
        <authorList>
            <person name="Kijpornyongpan T."/>
            <person name="Mondo S.J."/>
            <person name="Barry K."/>
            <person name="Sandor L."/>
            <person name="Lee J."/>
            <person name="Lipzen A."/>
            <person name="Pangilinan J."/>
            <person name="LaButti K."/>
            <person name="Hainaut M."/>
            <person name="Henrissat B."/>
            <person name="Grigoriev I.V."/>
            <person name="Spatafora J.W."/>
            <person name="Aime M.C."/>
        </authorList>
    </citation>
    <scope>NUCLEOTIDE SEQUENCE [LARGE SCALE GENOMIC DNA]</scope>
    <source>
        <strain evidence="1 2">SA 807</strain>
    </source>
</reference>
<keyword evidence="2" id="KW-1185">Reference proteome</keyword>
<keyword evidence="1" id="KW-0378">Hydrolase</keyword>
<organism evidence="1 2">
    <name type="scientific">Violaceomyces palustris</name>
    <dbReference type="NCBI Taxonomy" id="1673888"/>
    <lineage>
        <taxon>Eukaryota</taxon>
        <taxon>Fungi</taxon>
        <taxon>Dikarya</taxon>
        <taxon>Basidiomycota</taxon>
        <taxon>Ustilaginomycotina</taxon>
        <taxon>Ustilaginomycetes</taxon>
        <taxon>Violaceomycetales</taxon>
        <taxon>Violaceomycetaceae</taxon>
        <taxon>Violaceomyces</taxon>
    </lineage>
</organism>
<evidence type="ECO:0000313" key="2">
    <source>
        <dbReference type="Proteomes" id="UP000245626"/>
    </source>
</evidence>
<dbReference type="EMBL" id="KZ819699">
    <property type="protein sequence ID" value="PWN54033.1"/>
    <property type="molecule type" value="Genomic_DNA"/>
</dbReference>
<sequence length="613" mass="68087">MRLSASFKVLGALAYLALCTSAQSIDEMYSTPWDVKEFVKRSDPKIEFKEGKPVLASIDKNGDNPLTVGLNIVDSQYTQQMGGVGAGITDAVSIVLQDLKLDMPDVYDEIIHLLYSQSDEWIEKGGAGLNLARSPLGASDFSTELYSLEDSKTSQRVDLTKSKKLWQTLLDIQKVNPKIQFYFLLWSAPSWMKDNGKMTQGGHLIQDQSVDYEQLYAKYIVDALVGIDKMGIKPSYLSLQESPQHVDNVVPTMQMDAAQQARLAKLIKPMLEKVGLGDTKILTLEASWDTAEYAMKTYAEAGEVFSGVAWQGYTPQNGPQSQAAFTEKYPNAEVHFTEVTRVITDTPWNNLRNGASTILMGSIAYGTQNVLLWNAVLRYTDDQRSGTYPSLPHACKICQAPIMVFHNTLKHCSSTQKRFMLKGEKSPDYLALDSVQSLAADSTEDTTSSQLRIRGLRFGRDGKLGKRQSGDGTTPPNETSTYVKSSDFETLAHLSLAIRPRSASGVYGKRISSFTSEEVAFGKAKGRVMAQVFEVAVDENTSRFTCILFNWNDNNETVYEPVKTVISFRGKIAEVTTVPGLYTFSWEAESSKNQKRVLAPLEDIQAMARNYPH</sequence>
<evidence type="ECO:0000313" key="1">
    <source>
        <dbReference type="EMBL" id="PWN54033.1"/>
    </source>
</evidence>
<name>A0ACD0P7H3_9BASI</name>
<dbReference type="Proteomes" id="UP000245626">
    <property type="component" value="Unassembled WGS sequence"/>
</dbReference>